<dbReference type="EMBL" id="BAABDT010000003">
    <property type="protein sequence ID" value="GAA3736529.1"/>
    <property type="molecule type" value="Genomic_DNA"/>
</dbReference>
<evidence type="ECO:0000313" key="3">
    <source>
        <dbReference type="Proteomes" id="UP001501367"/>
    </source>
</evidence>
<accession>A0ABP7FEH3</accession>
<gene>
    <name evidence="2" type="ORF">GCM10022422_19530</name>
</gene>
<dbReference type="PANTHER" id="PTHR12526">
    <property type="entry name" value="GLYCOSYLTRANSFERASE"/>
    <property type="match status" value="1"/>
</dbReference>
<dbReference type="Proteomes" id="UP001501367">
    <property type="component" value="Unassembled WGS sequence"/>
</dbReference>
<protein>
    <submittedName>
        <fullName evidence="2">Glycosyltransferase</fullName>
    </submittedName>
</protein>
<sequence>MKKFVIITHVNHIQNQDQYYGYAPYVREMNLWLQYVDQLIVVAPLKKDNLTSIDLAYNCNDIFFSNIPDINFITFKSRISSVFKLPVIFWKIFLAMYRADHIHLRCPGNIGLIGCFVQILFPKKVKTAKYAGNWDPKSKQPWTYRLQKYILNNTILTRNMQVLVYGNWDGQSKNIKSFFTATYSQTEKEAVQKKSFQEGISFLFAGSLSKGKNSLYAIQIVNQLLKKGYNITFNLFGEGEERDNLQRFILENKIEKFVCLHGNQDKETIKKAMKESHFVILPSKSEGWPKVVAEGMFWGGVSIATKVSCVPYMLDYGKRGVLLEMNLEKDTEQIENVLMNQDVFLSKSQLALKWSQGYTTDVFQEEIRKLIK</sequence>
<proteinExistence type="predicted"/>
<dbReference type="InterPro" id="IPR001296">
    <property type="entry name" value="Glyco_trans_1"/>
</dbReference>
<dbReference type="Gene3D" id="3.40.50.2000">
    <property type="entry name" value="Glycogen Phosphorylase B"/>
    <property type="match status" value="2"/>
</dbReference>
<evidence type="ECO:0000313" key="2">
    <source>
        <dbReference type="EMBL" id="GAA3736529.1"/>
    </source>
</evidence>
<organism evidence="2 3">
    <name type="scientific">Flavobacterium ginsengisoli</name>
    <dbReference type="NCBI Taxonomy" id="871694"/>
    <lineage>
        <taxon>Bacteria</taxon>
        <taxon>Pseudomonadati</taxon>
        <taxon>Bacteroidota</taxon>
        <taxon>Flavobacteriia</taxon>
        <taxon>Flavobacteriales</taxon>
        <taxon>Flavobacteriaceae</taxon>
        <taxon>Flavobacterium</taxon>
    </lineage>
</organism>
<evidence type="ECO:0000259" key="1">
    <source>
        <dbReference type="Pfam" id="PF00534"/>
    </source>
</evidence>
<comment type="caution">
    <text evidence="2">The sequence shown here is derived from an EMBL/GenBank/DDBJ whole genome shotgun (WGS) entry which is preliminary data.</text>
</comment>
<reference evidence="3" key="1">
    <citation type="journal article" date="2019" name="Int. J. Syst. Evol. Microbiol.">
        <title>The Global Catalogue of Microorganisms (GCM) 10K type strain sequencing project: providing services to taxonomists for standard genome sequencing and annotation.</title>
        <authorList>
            <consortium name="The Broad Institute Genomics Platform"/>
            <consortium name="The Broad Institute Genome Sequencing Center for Infectious Disease"/>
            <person name="Wu L."/>
            <person name="Ma J."/>
        </authorList>
    </citation>
    <scope>NUCLEOTIDE SEQUENCE [LARGE SCALE GENOMIC DNA]</scope>
    <source>
        <strain evidence="3">JCM 17336</strain>
    </source>
</reference>
<dbReference type="Pfam" id="PF00534">
    <property type="entry name" value="Glycos_transf_1"/>
    <property type="match status" value="1"/>
</dbReference>
<keyword evidence="3" id="KW-1185">Reference proteome</keyword>
<feature type="domain" description="Glycosyl transferase family 1" evidence="1">
    <location>
        <begin position="188"/>
        <end position="340"/>
    </location>
</feature>
<name>A0ABP7FEH3_9FLAO</name>
<dbReference type="PANTHER" id="PTHR12526:SF630">
    <property type="entry name" value="GLYCOSYLTRANSFERASE"/>
    <property type="match status" value="1"/>
</dbReference>
<dbReference type="SUPFAM" id="SSF53756">
    <property type="entry name" value="UDP-Glycosyltransferase/glycogen phosphorylase"/>
    <property type="match status" value="1"/>
</dbReference>
<dbReference type="RefSeq" id="WP_278020455.1">
    <property type="nucleotide sequence ID" value="NZ_BAABDT010000003.1"/>
</dbReference>